<proteinExistence type="predicted"/>
<sequence>MVSIPLIVMANPNLVMPLQPEFMARQKLVMALPVVHGHSRISHATPV</sequence>
<accession>A0A921G118</accession>
<comment type="caution">
    <text evidence="1">The sequence shown here is derived from an EMBL/GenBank/DDBJ whole genome shotgun (WGS) entry which is preliminary data.</text>
</comment>
<organism evidence="1 2">
    <name type="scientific">Sporosarcina psychrophila</name>
    <name type="common">Bacillus psychrophilus</name>
    <dbReference type="NCBI Taxonomy" id="1476"/>
    <lineage>
        <taxon>Bacteria</taxon>
        <taxon>Bacillati</taxon>
        <taxon>Bacillota</taxon>
        <taxon>Bacilli</taxon>
        <taxon>Bacillales</taxon>
        <taxon>Caryophanaceae</taxon>
        <taxon>Sporosarcina</taxon>
    </lineage>
</organism>
<dbReference type="Proteomes" id="UP000698173">
    <property type="component" value="Unassembled WGS sequence"/>
</dbReference>
<reference evidence="1" key="2">
    <citation type="submission" date="2021-09" db="EMBL/GenBank/DDBJ databases">
        <authorList>
            <person name="Gilroy R."/>
        </authorList>
    </citation>
    <scope>NUCLEOTIDE SEQUENCE</scope>
    <source>
        <strain evidence="1">CHK171-7178</strain>
    </source>
</reference>
<evidence type="ECO:0000313" key="2">
    <source>
        <dbReference type="Proteomes" id="UP000698173"/>
    </source>
</evidence>
<dbReference type="AlphaFoldDB" id="A0A921G118"/>
<evidence type="ECO:0000313" key="1">
    <source>
        <dbReference type="EMBL" id="HJF32826.1"/>
    </source>
</evidence>
<protein>
    <submittedName>
        <fullName evidence="1">Uncharacterized protein</fullName>
    </submittedName>
</protein>
<gene>
    <name evidence="1" type="ORF">K8V56_13775</name>
</gene>
<reference evidence="1" key="1">
    <citation type="journal article" date="2021" name="PeerJ">
        <title>Extensive microbial diversity within the chicken gut microbiome revealed by metagenomics and culture.</title>
        <authorList>
            <person name="Gilroy R."/>
            <person name="Ravi A."/>
            <person name="Getino M."/>
            <person name="Pursley I."/>
            <person name="Horton D.L."/>
            <person name="Alikhan N.F."/>
            <person name="Baker D."/>
            <person name="Gharbi K."/>
            <person name="Hall N."/>
            <person name="Watson M."/>
            <person name="Adriaenssens E.M."/>
            <person name="Foster-Nyarko E."/>
            <person name="Jarju S."/>
            <person name="Secka A."/>
            <person name="Antonio M."/>
            <person name="Oren A."/>
            <person name="Chaudhuri R.R."/>
            <person name="La Ragione R."/>
            <person name="Hildebrand F."/>
            <person name="Pallen M.J."/>
        </authorList>
    </citation>
    <scope>NUCLEOTIDE SEQUENCE</scope>
    <source>
        <strain evidence="1">CHK171-7178</strain>
    </source>
</reference>
<dbReference type="EMBL" id="DYWT01000219">
    <property type="protein sequence ID" value="HJF32826.1"/>
    <property type="molecule type" value="Genomic_DNA"/>
</dbReference>
<name>A0A921G118_SPOPS</name>